<dbReference type="GeneID" id="63729920"/>
<dbReference type="RefSeq" id="XP_040665135.1">
    <property type="nucleotide sequence ID" value="XM_040814409.1"/>
</dbReference>
<sequence length="173" mass="19374">MWVAFEPQTSEGSSRPYSYGTDPNLPDLPKSWGGAPSGVFHSSWFLIICLGQGGNISTASSYAGQKDEPLRWDRRLDPSCWVRNRDPSWWHSRFLRSCCCLFLCWISGHPICFCPKLVLICSSTAQLCRSGGSPIKAASRTRRRASPRQRKMETVASCSGRAAELKRWQTTAL</sequence>
<dbReference type="Proteomes" id="UP000184073">
    <property type="component" value="Unassembled WGS sequence"/>
</dbReference>
<evidence type="ECO:0000313" key="2">
    <source>
        <dbReference type="Proteomes" id="UP000184073"/>
    </source>
</evidence>
<evidence type="ECO:0000313" key="1">
    <source>
        <dbReference type="EMBL" id="OJI99372.1"/>
    </source>
</evidence>
<organism evidence="1 2">
    <name type="scientific">Aspergillus versicolor CBS 583.65</name>
    <dbReference type="NCBI Taxonomy" id="1036611"/>
    <lineage>
        <taxon>Eukaryota</taxon>
        <taxon>Fungi</taxon>
        <taxon>Dikarya</taxon>
        <taxon>Ascomycota</taxon>
        <taxon>Pezizomycotina</taxon>
        <taxon>Eurotiomycetes</taxon>
        <taxon>Eurotiomycetidae</taxon>
        <taxon>Eurotiales</taxon>
        <taxon>Aspergillaceae</taxon>
        <taxon>Aspergillus</taxon>
        <taxon>Aspergillus subgen. Nidulantes</taxon>
    </lineage>
</organism>
<proteinExistence type="predicted"/>
<name>A0A1L9PD18_ASPVE</name>
<dbReference type="VEuPathDB" id="FungiDB:ASPVEDRAFT_510352"/>
<protein>
    <submittedName>
        <fullName evidence="1">Uncharacterized protein</fullName>
    </submittedName>
</protein>
<accession>A0A1L9PD18</accession>
<dbReference type="EMBL" id="KV878126">
    <property type="protein sequence ID" value="OJI99372.1"/>
    <property type="molecule type" value="Genomic_DNA"/>
</dbReference>
<keyword evidence="2" id="KW-1185">Reference proteome</keyword>
<gene>
    <name evidence="1" type="ORF">ASPVEDRAFT_510352</name>
</gene>
<dbReference type="AlphaFoldDB" id="A0A1L9PD18"/>
<reference evidence="2" key="1">
    <citation type="journal article" date="2017" name="Genome Biol.">
        <title>Comparative genomics reveals high biological diversity and specific adaptations in the industrially and medically important fungal genus Aspergillus.</title>
        <authorList>
            <person name="de Vries R.P."/>
            <person name="Riley R."/>
            <person name="Wiebenga A."/>
            <person name="Aguilar-Osorio G."/>
            <person name="Amillis S."/>
            <person name="Uchima C.A."/>
            <person name="Anderluh G."/>
            <person name="Asadollahi M."/>
            <person name="Askin M."/>
            <person name="Barry K."/>
            <person name="Battaglia E."/>
            <person name="Bayram O."/>
            <person name="Benocci T."/>
            <person name="Braus-Stromeyer S.A."/>
            <person name="Caldana C."/>
            <person name="Canovas D."/>
            <person name="Cerqueira G.C."/>
            <person name="Chen F."/>
            <person name="Chen W."/>
            <person name="Choi C."/>
            <person name="Clum A."/>
            <person name="Dos Santos R.A."/>
            <person name="Damasio A.R."/>
            <person name="Diallinas G."/>
            <person name="Emri T."/>
            <person name="Fekete E."/>
            <person name="Flipphi M."/>
            <person name="Freyberg S."/>
            <person name="Gallo A."/>
            <person name="Gournas C."/>
            <person name="Habgood R."/>
            <person name="Hainaut M."/>
            <person name="Harispe M.L."/>
            <person name="Henrissat B."/>
            <person name="Hilden K.S."/>
            <person name="Hope R."/>
            <person name="Hossain A."/>
            <person name="Karabika E."/>
            <person name="Karaffa L."/>
            <person name="Karanyi Z."/>
            <person name="Krasevec N."/>
            <person name="Kuo A."/>
            <person name="Kusch H."/>
            <person name="LaButti K."/>
            <person name="Lagendijk E.L."/>
            <person name="Lapidus A."/>
            <person name="Levasseur A."/>
            <person name="Lindquist E."/>
            <person name="Lipzen A."/>
            <person name="Logrieco A.F."/>
            <person name="MacCabe A."/>
            <person name="Maekelae M.R."/>
            <person name="Malavazi I."/>
            <person name="Melin P."/>
            <person name="Meyer V."/>
            <person name="Mielnichuk N."/>
            <person name="Miskei M."/>
            <person name="Molnar A.P."/>
            <person name="Mule G."/>
            <person name="Ngan C.Y."/>
            <person name="Orejas M."/>
            <person name="Orosz E."/>
            <person name="Ouedraogo J.P."/>
            <person name="Overkamp K.M."/>
            <person name="Park H.-S."/>
            <person name="Perrone G."/>
            <person name="Piumi F."/>
            <person name="Punt P.J."/>
            <person name="Ram A.F."/>
            <person name="Ramon A."/>
            <person name="Rauscher S."/>
            <person name="Record E."/>
            <person name="Riano-Pachon D.M."/>
            <person name="Robert V."/>
            <person name="Roehrig J."/>
            <person name="Ruller R."/>
            <person name="Salamov A."/>
            <person name="Salih N.S."/>
            <person name="Samson R.A."/>
            <person name="Sandor E."/>
            <person name="Sanguinetti M."/>
            <person name="Schuetze T."/>
            <person name="Sepcic K."/>
            <person name="Shelest E."/>
            <person name="Sherlock G."/>
            <person name="Sophianopoulou V."/>
            <person name="Squina F.M."/>
            <person name="Sun H."/>
            <person name="Susca A."/>
            <person name="Todd R.B."/>
            <person name="Tsang A."/>
            <person name="Unkles S.E."/>
            <person name="van de Wiele N."/>
            <person name="van Rossen-Uffink D."/>
            <person name="Oliveira J.V."/>
            <person name="Vesth T.C."/>
            <person name="Visser J."/>
            <person name="Yu J.-H."/>
            <person name="Zhou M."/>
            <person name="Andersen M.R."/>
            <person name="Archer D.B."/>
            <person name="Baker S.E."/>
            <person name="Benoit I."/>
            <person name="Brakhage A.A."/>
            <person name="Braus G.H."/>
            <person name="Fischer R."/>
            <person name="Frisvad J.C."/>
            <person name="Goldman G.H."/>
            <person name="Houbraken J."/>
            <person name="Oakley B."/>
            <person name="Pocsi I."/>
            <person name="Scazzocchio C."/>
            <person name="Seiboth B."/>
            <person name="vanKuyk P.A."/>
            <person name="Wortman J."/>
            <person name="Dyer P.S."/>
            <person name="Grigoriev I.V."/>
        </authorList>
    </citation>
    <scope>NUCLEOTIDE SEQUENCE [LARGE SCALE GENOMIC DNA]</scope>
    <source>
        <strain evidence="2">CBS 583.65</strain>
    </source>
</reference>